<dbReference type="InterPro" id="IPR051268">
    <property type="entry name" value="Type-I_R_enzyme_R_subunit"/>
</dbReference>
<reference evidence="13 14" key="1">
    <citation type="submission" date="2007-01" db="EMBL/GenBank/DDBJ databases">
        <authorList>
            <person name="Haygood M."/>
            <person name="Podell S."/>
            <person name="Anderson C."/>
            <person name="Hopkinson B."/>
            <person name="Roe K."/>
            <person name="Barbeau K."/>
            <person name="Gaasterland T."/>
            <person name="Ferriera S."/>
            <person name="Johnson J."/>
            <person name="Kravitz S."/>
            <person name="Beeson K."/>
            <person name="Sutton G."/>
            <person name="Rogers Y.-H."/>
            <person name="Friedman R."/>
            <person name="Frazier M."/>
            <person name="Venter J.C."/>
        </authorList>
    </citation>
    <scope>NUCLEOTIDE SEQUENCE [LARGE SCALE GENOMIC DNA]</scope>
    <source>
        <strain evidence="13 14">ATCC 23134</strain>
    </source>
</reference>
<keyword evidence="11" id="KW-0472">Membrane</keyword>
<proteinExistence type="inferred from homology"/>
<dbReference type="Pfam" id="PF04313">
    <property type="entry name" value="HSDR_N"/>
    <property type="match status" value="1"/>
</dbReference>
<comment type="similarity">
    <text evidence="2 10">Belongs to the HsdR family.</text>
</comment>
<dbReference type="EMBL" id="AAWS01000004">
    <property type="protein sequence ID" value="EAY30979.1"/>
    <property type="molecule type" value="Genomic_DNA"/>
</dbReference>
<gene>
    <name evidence="13" type="ORF">M23134_07386</name>
</gene>
<evidence type="ECO:0000256" key="2">
    <source>
        <dbReference type="ARBA" id="ARBA00008598"/>
    </source>
</evidence>
<keyword evidence="7 10" id="KW-0378">Hydrolase</keyword>
<dbReference type="AlphaFoldDB" id="A1ZEM7"/>
<evidence type="ECO:0000256" key="8">
    <source>
        <dbReference type="ARBA" id="ARBA00022840"/>
    </source>
</evidence>
<evidence type="ECO:0000259" key="12">
    <source>
        <dbReference type="PROSITE" id="PS51192"/>
    </source>
</evidence>
<dbReference type="PANTHER" id="PTHR30195">
    <property type="entry name" value="TYPE I SITE-SPECIFIC DEOXYRIBONUCLEASE PROTEIN SUBUNIT M AND R"/>
    <property type="match status" value="1"/>
</dbReference>
<dbReference type="Gene3D" id="3.40.50.300">
    <property type="entry name" value="P-loop containing nucleotide triphosphate hydrolases"/>
    <property type="match status" value="2"/>
</dbReference>
<keyword evidence="6" id="KW-0255">Endonuclease</keyword>
<dbReference type="PANTHER" id="PTHR30195:SF16">
    <property type="entry name" value="TYPE I RESTRICTION ENZYME ENDONUCLEASE SUBUNIT"/>
    <property type="match status" value="1"/>
</dbReference>
<dbReference type="InterPro" id="IPR004473">
    <property type="entry name" value="Restrct_endonuc_typeI_HsdR"/>
</dbReference>
<dbReference type="Proteomes" id="UP000004095">
    <property type="component" value="Unassembled WGS sequence"/>
</dbReference>
<dbReference type="CDD" id="cd18800">
    <property type="entry name" value="SF2_C_EcoR124I-like"/>
    <property type="match status" value="1"/>
</dbReference>
<keyword evidence="11" id="KW-0812">Transmembrane</keyword>
<dbReference type="NCBIfam" id="TIGR00348">
    <property type="entry name" value="hsdR"/>
    <property type="match status" value="1"/>
</dbReference>
<sequence>MGGFYETIFNLMIPLHLFEIGGLYVYIYALWIILLRNITLRSLYATDQAIDHTKVRYIYMESTYESDIEKKFIELLVGQKYTYRNDIRTREALDQNFRKKFNANHYVTLSDDEFTRLRSDLISADVFRASKFLRQQQYFERDDDTPLYYNLVNTKKWCKNEFEVVNQLQMKTTESRHRYDVILLVNGLPLVQIELKRLDVSPRKAMKQIVDYKNDPGNGYTNSLLCFMQLFIVSNQTNTYYFSNNKNEHFNFNADEQFLPVYQFANEQNKKITHLKPFTERFLNKCTLGEMLSKYMVLVEVEQKILVMRPYQVYAVKAIVDCIEQNRGNGYIWHTTGSGKTLTSFKASTLLKENPDIEKCLFVVDRKDLDRQTRMEFNKFQEGSVEANTDTGKLVRRLLSEDYADKVIVTTIQKLGLALTGATKKDYREQLKPLSQKRLVFIFDECHRSQFGDNHKAIKEFFPKAQLFGFTGTPIFEENATYRTIEGEQASYKTTKDIFEKELHNYTITHAIDNKNVLRFHVDYYTQEGKDAQPGNIFSRQVIADAILEKHDRATGNRRFNAIFATASINDAIAYYELLKAMQIQKQAVDPAYKSLNIACVFSPPAQLASDKNKKDIQQIQDDLEQEKADNQQEPEKKKAALEGIIADYNIRFGTNHHINEFDLYYQDVQQRIKDQQYSNRDYAQDQKVDLTIVVDMLLTGFDSKYLNTLYVDKNLKYHGLVQAFSRTNRVLNDTKPYGNILDFRGQQSAVNQAIALFSGEHKQKAKEVWMVDAAPTVIDHYQEAVAKLGDFMAGQGLSNEPQEAYNLKGDGARIAFVKNFKEVQRLKTQLEQYTDLSETQKTQIEQILPTDRLREYKSAYLETAKQLDKNQREKPDKEEADSWQEFDFELVLFASAMIDYDYIMGLIADSTQNKPNKEKMSREEIKQLLRSQSNFMDEQEVLEAYIDSLDWGRGYSRQELTEGYAAFKASQQAEELAGIAVEFGLEVANLRAFVDEVMNRMIFDGERLTDLLAPLELGWKARRKQEIALMEKLVPYFKKLAQGQEISGLSTYED</sequence>
<dbReference type="Gene3D" id="1.20.58.910">
    <property type="match status" value="1"/>
</dbReference>
<keyword evidence="11" id="KW-1133">Transmembrane helix</keyword>
<evidence type="ECO:0000256" key="3">
    <source>
        <dbReference type="ARBA" id="ARBA00022722"/>
    </source>
</evidence>
<evidence type="ECO:0000256" key="10">
    <source>
        <dbReference type="RuleBase" id="RU364115"/>
    </source>
</evidence>
<evidence type="ECO:0000256" key="7">
    <source>
        <dbReference type="ARBA" id="ARBA00022801"/>
    </source>
</evidence>
<keyword evidence="4 10" id="KW-0547">Nucleotide-binding</keyword>
<comment type="caution">
    <text evidence="13">The sequence shown here is derived from an EMBL/GenBank/DDBJ whole genome shotgun (WGS) entry which is preliminary data.</text>
</comment>
<dbReference type="GO" id="GO:0009035">
    <property type="term" value="F:type I site-specific deoxyribonuclease activity"/>
    <property type="evidence" value="ECO:0007669"/>
    <property type="project" value="UniProtKB-EC"/>
</dbReference>
<dbReference type="InterPro" id="IPR027417">
    <property type="entry name" value="P-loop_NTPase"/>
</dbReference>
<comment type="catalytic activity">
    <reaction evidence="1 10">
        <text>Endonucleolytic cleavage of DNA to give random double-stranded fragments with terminal 5'-phosphates, ATP is simultaneously hydrolyzed.</text>
        <dbReference type="EC" id="3.1.21.3"/>
    </reaction>
</comment>
<keyword evidence="5 10" id="KW-0680">Restriction system</keyword>
<keyword evidence="3" id="KW-0540">Nuclease</keyword>
<dbReference type="SUPFAM" id="SSF52540">
    <property type="entry name" value="P-loop containing nucleoside triphosphate hydrolases"/>
    <property type="match status" value="1"/>
</dbReference>
<dbReference type="GO" id="GO:0003677">
    <property type="term" value="F:DNA binding"/>
    <property type="evidence" value="ECO:0007669"/>
    <property type="project" value="UniProtKB-KW"/>
</dbReference>
<feature type="domain" description="Helicase ATP-binding" evidence="12">
    <location>
        <begin position="321"/>
        <end position="492"/>
    </location>
</feature>
<evidence type="ECO:0000313" key="13">
    <source>
        <dbReference type="EMBL" id="EAY30979.1"/>
    </source>
</evidence>
<evidence type="ECO:0000313" key="14">
    <source>
        <dbReference type="Proteomes" id="UP000004095"/>
    </source>
</evidence>
<evidence type="ECO:0000256" key="1">
    <source>
        <dbReference type="ARBA" id="ARBA00000851"/>
    </source>
</evidence>
<name>A1ZEM7_MICM2</name>
<comment type="subunit">
    <text evidence="10">The type I restriction/modification system is composed of three polypeptides R, M and S.</text>
</comment>
<dbReference type="EC" id="3.1.21.3" evidence="10"/>
<dbReference type="InterPro" id="IPR022625">
    <property type="entry name" value="TypeI_RM_Rsu_C"/>
</dbReference>
<feature type="transmembrane region" description="Helical" evidence="11">
    <location>
        <begin position="12"/>
        <end position="34"/>
    </location>
</feature>
<dbReference type="SMART" id="SM00487">
    <property type="entry name" value="DEXDc"/>
    <property type="match status" value="1"/>
</dbReference>
<dbReference type="InterPro" id="IPR014001">
    <property type="entry name" value="Helicase_ATP-bd"/>
</dbReference>
<dbReference type="GO" id="GO:0009307">
    <property type="term" value="P:DNA restriction-modification system"/>
    <property type="evidence" value="ECO:0007669"/>
    <property type="project" value="UniProtKB-KW"/>
</dbReference>
<evidence type="ECO:0000256" key="5">
    <source>
        <dbReference type="ARBA" id="ARBA00022747"/>
    </source>
</evidence>
<evidence type="ECO:0000256" key="6">
    <source>
        <dbReference type="ARBA" id="ARBA00022759"/>
    </source>
</evidence>
<dbReference type="InterPro" id="IPR040980">
    <property type="entry name" value="SWI2_SNF2"/>
</dbReference>
<dbReference type="InterPro" id="IPR007409">
    <property type="entry name" value="Restrct_endonuc_type1_HsdR_N"/>
</dbReference>
<comment type="function">
    <text evidence="10">Subunit R is required for both nuclease and ATPase activities, but not for modification.</text>
</comment>
<protein>
    <recommendedName>
        <fullName evidence="10">Type I restriction enzyme endonuclease subunit</fullName>
        <shortName evidence="10">R protein</shortName>
        <ecNumber evidence="10">3.1.21.3</ecNumber>
    </recommendedName>
</protein>
<dbReference type="Pfam" id="PF18766">
    <property type="entry name" value="SWI2_SNF2"/>
    <property type="match status" value="1"/>
</dbReference>
<evidence type="ECO:0000256" key="9">
    <source>
        <dbReference type="ARBA" id="ARBA00023125"/>
    </source>
</evidence>
<organism evidence="13 14">
    <name type="scientific">Microscilla marina ATCC 23134</name>
    <dbReference type="NCBI Taxonomy" id="313606"/>
    <lineage>
        <taxon>Bacteria</taxon>
        <taxon>Pseudomonadati</taxon>
        <taxon>Bacteroidota</taxon>
        <taxon>Cytophagia</taxon>
        <taxon>Cytophagales</taxon>
        <taxon>Microscillaceae</taxon>
        <taxon>Microscilla</taxon>
    </lineage>
</organism>
<dbReference type="PROSITE" id="PS51192">
    <property type="entry name" value="HELICASE_ATP_BIND_1"/>
    <property type="match status" value="1"/>
</dbReference>
<dbReference type="Gene3D" id="3.90.1570.50">
    <property type="match status" value="1"/>
</dbReference>
<keyword evidence="8 10" id="KW-0067">ATP-binding</keyword>
<dbReference type="Pfam" id="PF12008">
    <property type="entry name" value="EcoR124_C"/>
    <property type="match status" value="1"/>
</dbReference>
<dbReference type="InterPro" id="IPR055180">
    <property type="entry name" value="HsdR_RecA-like_helicase_dom_2"/>
</dbReference>
<dbReference type="REBASE" id="63453">
    <property type="entry name" value="MmaPORF7386P"/>
</dbReference>
<keyword evidence="9 10" id="KW-0238">DNA-binding</keyword>
<evidence type="ECO:0000256" key="4">
    <source>
        <dbReference type="ARBA" id="ARBA00022741"/>
    </source>
</evidence>
<accession>A1ZEM7</accession>
<dbReference type="CDD" id="cd22332">
    <property type="entry name" value="HsdR_N"/>
    <property type="match status" value="1"/>
</dbReference>
<dbReference type="eggNOG" id="COG0610">
    <property type="taxonomic scope" value="Bacteria"/>
</dbReference>
<evidence type="ECO:0000256" key="11">
    <source>
        <dbReference type="SAM" id="Phobius"/>
    </source>
</evidence>
<dbReference type="GO" id="GO:0005524">
    <property type="term" value="F:ATP binding"/>
    <property type="evidence" value="ECO:0007669"/>
    <property type="project" value="UniProtKB-KW"/>
</dbReference>
<dbReference type="Pfam" id="PF22679">
    <property type="entry name" value="T1R_D3-like"/>
    <property type="match status" value="1"/>
</dbReference>
<keyword evidence="14" id="KW-1185">Reference proteome</keyword>